<dbReference type="GO" id="GO:0003723">
    <property type="term" value="F:RNA binding"/>
    <property type="evidence" value="ECO:0007669"/>
    <property type="project" value="UniProtKB-KW"/>
</dbReference>
<dbReference type="PATRIC" id="fig|1653334.4.peg.128"/>
<gene>
    <name evidence="9" type="primary">rluB</name>
    <name evidence="10" type="ORF">GA0071312_1766</name>
    <name evidence="9" type="ORF">HLUCCO17_12760</name>
</gene>
<feature type="compositionally biased region" description="Basic and acidic residues" evidence="7">
    <location>
        <begin position="1"/>
        <end position="10"/>
    </location>
</feature>
<comment type="similarity">
    <text evidence="2 6">Belongs to the pseudouridine synthase RsuA family.</text>
</comment>
<dbReference type="RefSeq" id="WP_083204453.1">
    <property type="nucleotide sequence ID" value="NZ_FMBM01000002.1"/>
</dbReference>
<evidence type="ECO:0000313" key="10">
    <source>
        <dbReference type="EMBL" id="SCC80838.1"/>
    </source>
</evidence>
<evidence type="ECO:0000256" key="1">
    <source>
        <dbReference type="ARBA" id="ARBA00000073"/>
    </source>
</evidence>
<dbReference type="NCBIfam" id="TIGR00093">
    <property type="entry name" value="pseudouridine synthase"/>
    <property type="match status" value="1"/>
</dbReference>
<dbReference type="GO" id="GO:0000455">
    <property type="term" value="P:enzyme-directed rRNA pseudouridine synthesis"/>
    <property type="evidence" value="ECO:0007669"/>
    <property type="project" value="UniProtKB-ARBA"/>
</dbReference>
<feature type="compositionally biased region" description="Low complexity" evidence="7">
    <location>
        <begin position="466"/>
        <end position="475"/>
    </location>
</feature>
<dbReference type="AlphaFoldDB" id="A0A0P7XQU8"/>
<name>A0A0P7XQU8_9HYPH</name>
<evidence type="ECO:0000256" key="5">
    <source>
        <dbReference type="PROSITE-ProRule" id="PRU00182"/>
    </source>
</evidence>
<dbReference type="SUPFAM" id="SSF55174">
    <property type="entry name" value="Alpha-L RNA-binding motif"/>
    <property type="match status" value="1"/>
</dbReference>
<feature type="compositionally biased region" description="Gly residues" evidence="7">
    <location>
        <begin position="600"/>
        <end position="614"/>
    </location>
</feature>
<dbReference type="InterPro" id="IPR050343">
    <property type="entry name" value="RsuA_PseudoU_synthase"/>
</dbReference>
<feature type="compositionally biased region" description="Basic and acidic residues" evidence="7">
    <location>
        <begin position="507"/>
        <end position="527"/>
    </location>
</feature>
<dbReference type="Pfam" id="PF01479">
    <property type="entry name" value="S4"/>
    <property type="match status" value="1"/>
</dbReference>
<feature type="region of interest" description="Disordered" evidence="7">
    <location>
        <begin position="1"/>
        <end position="55"/>
    </location>
</feature>
<dbReference type="Gene3D" id="3.30.70.1560">
    <property type="entry name" value="Alpha-L RNA-binding motif"/>
    <property type="match status" value="1"/>
</dbReference>
<feature type="compositionally biased region" description="Gly residues" evidence="7">
    <location>
        <begin position="576"/>
        <end position="590"/>
    </location>
</feature>
<dbReference type="EC" id="5.4.99.-" evidence="6"/>
<feature type="compositionally biased region" description="Basic and acidic residues" evidence="7">
    <location>
        <begin position="417"/>
        <end position="431"/>
    </location>
</feature>
<evidence type="ECO:0000256" key="6">
    <source>
        <dbReference type="RuleBase" id="RU003887"/>
    </source>
</evidence>
<comment type="catalytic activity">
    <reaction evidence="1">
        <text>a uridine in RNA = a pseudouridine in RNA</text>
        <dbReference type="Rhea" id="RHEA:48348"/>
        <dbReference type="Rhea" id="RHEA-COMP:12068"/>
        <dbReference type="Rhea" id="RHEA-COMP:12069"/>
        <dbReference type="ChEBI" id="CHEBI:65314"/>
        <dbReference type="ChEBI" id="CHEBI:65315"/>
    </reaction>
</comment>
<dbReference type="Proteomes" id="UP000182800">
    <property type="component" value="Unassembled WGS sequence"/>
</dbReference>
<dbReference type="EMBL" id="LJSX01000020">
    <property type="protein sequence ID" value="KPQ09971.1"/>
    <property type="molecule type" value="Genomic_DNA"/>
</dbReference>
<dbReference type="PANTHER" id="PTHR47683:SF3">
    <property type="entry name" value="RIBOSOMAL LARGE SUBUNIT PSEUDOURIDINE SYNTHASE B"/>
    <property type="match status" value="1"/>
</dbReference>
<reference evidence="9 11" key="1">
    <citation type="submission" date="2015-09" db="EMBL/GenBank/DDBJ databases">
        <title>Identification and resolution of microdiversity through metagenomic sequencing of parallel consortia.</title>
        <authorList>
            <person name="Nelson W.C."/>
            <person name="Romine M.F."/>
            <person name="Lindemann S.R."/>
        </authorList>
    </citation>
    <scope>NUCLEOTIDE SEQUENCE [LARGE SCALE GENOMIC DNA]</scope>
    <source>
        <strain evidence="9">HL-109</strain>
    </source>
</reference>
<dbReference type="EMBL" id="FMBM01000002">
    <property type="protein sequence ID" value="SCC80838.1"/>
    <property type="molecule type" value="Genomic_DNA"/>
</dbReference>
<dbReference type="InterPro" id="IPR002942">
    <property type="entry name" value="S4_RNA-bd"/>
</dbReference>
<feature type="compositionally biased region" description="Low complexity" evidence="7">
    <location>
        <begin position="615"/>
        <end position="630"/>
    </location>
</feature>
<dbReference type="InterPro" id="IPR042092">
    <property type="entry name" value="PsdUridine_s_RsuA/RluB/E/F_cat"/>
</dbReference>
<dbReference type="PANTHER" id="PTHR47683">
    <property type="entry name" value="PSEUDOURIDINE SYNTHASE FAMILY PROTEIN-RELATED"/>
    <property type="match status" value="1"/>
</dbReference>
<comment type="caution">
    <text evidence="9">The sequence shown here is derived from an EMBL/GenBank/DDBJ whole genome shotgun (WGS) entry which is preliminary data.</text>
</comment>
<feature type="region of interest" description="Disordered" evidence="7">
    <location>
        <begin position="294"/>
        <end position="640"/>
    </location>
</feature>
<dbReference type="CDD" id="cd00165">
    <property type="entry name" value="S4"/>
    <property type="match status" value="1"/>
</dbReference>
<dbReference type="InterPro" id="IPR036986">
    <property type="entry name" value="S4_RNA-bd_sf"/>
</dbReference>
<feature type="compositionally biased region" description="Basic and acidic residues" evidence="7">
    <location>
        <begin position="334"/>
        <end position="377"/>
    </location>
</feature>
<keyword evidence="4 6" id="KW-0413">Isomerase</keyword>
<dbReference type="PROSITE" id="PS50889">
    <property type="entry name" value="S4"/>
    <property type="match status" value="1"/>
</dbReference>
<dbReference type="STRING" id="1653334.GA0071312_1766"/>
<dbReference type="Pfam" id="PF00849">
    <property type="entry name" value="PseudoU_synth_2"/>
    <property type="match status" value="1"/>
</dbReference>
<feature type="compositionally biased region" description="Basic and acidic residues" evidence="7">
    <location>
        <begin position="448"/>
        <end position="458"/>
    </location>
</feature>
<proteinExistence type="inferred from homology"/>
<dbReference type="Gene3D" id="3.30.70.580">
    <property type="entry name" value="Pseudouridine synthase I, catalytic domain, N-terminal subdomain"/>
    <property type="match status" value="1"/>
</dbReference>
<dbReference type="InterPro" id="IPR020094">
    <property type="entry name" value="TruA/RsuA/RluB/E/F_N"/>
</dbReference>
<feature type="compositionally biased region" description="Basic and acidic residues" evidence="7">
    <location>
        <begin position="542"/>
        <end position="567"/>
    </location>
</feature>
<evidence type="ECO:0000313" key="11">
    <source>
        <dbReference type="Proteomes" id="UP000050497"/>
    </source>
</evidence>
<dbReference type="InterPro" id="IPR018496">
    <property type="entry name" value="PsdUridine_synth_RsuA/RluB_CS"/>
</dbReference>
<dbReference type="GO" id="GO:0120159">
    <property type="term" value="F:rRNA pseudouridine synthase activity"/>
    <property type="evidence" value="ECO:0007669"/>
    <property type="project" value="UniProtKB-ARBA"/>
</dbReference>
<dbReference type="Gene3D" id="3.10.290.10">
    <property type="entry name" value="RNA-binding S4 domain"/>
    <property type="match status" value="1"/>
</dbReference>
<protein>
    <recommendedName>
        <fullName evidence="6">Pseudouridine synthase</fullName>
        <ecNumber evidence="6">5.4.99.-</ecNumber>
    </recommendedName>
</protein>
<evidence type="ECO:0000313" key="9">
    <source>
        <dbReference type="EMBL" id="KPQ09971.1"/>
    </source>
</evidence>
<organism evidence="9 11">
    <name type="scientific">Saliniramus fredricksonii</name>
    <dbReference type="NCBI Taxonomy" id="1653334"/>
    <lineage>
        <taxon>Bacteria</taxon>
        <taxon>Pseudomonadati</taxon>
        <taxon>Pseudomonadota</taxon>
        <taxon>Alphaproteobacteria</taxon>
        <taxon>Hyphomicrobiales</taxon>
        <taxon>Salinarimonadaceae</taxon>
        <taxon>Saliniramus</taxon>
    </lineage>
</organism>
<accession>A0A0P7XQU8</accession>
<dbReference type="InterPro" id="IPR020103">
    <property type="entry name" value="PsdUridine_synth_cat_dom_sf"/>
</dbReference>
<dbReference type="PROSITE" id="PS01149">
    <property type="entry name" value="PSI_RSU"/>
    <property type="match status" value="1"/>
</dbReference>
<evidence type="ECO:0000256" key="7">
    <source>
        <dbReference type="SAM" id="MobiDB-lite"/>
    </source>
</evidence>
<evidence type="ECO:0000256" key="3">
    <source>
        <dbReference type="ARBA" id="ARBA00022884"/>
    </source>
</evidence>
<dbReference type="Proteomes" id="UP000050497">
    <property type="component" value="Unassembled WGS sequence"/>
</dbReference>
<feature type="domain" description="RNA-binding S4" evidence="8">
    <location>
        <begin position="56"/>
        <end position="116"/>
    </location>
</feature>
<dbReference type="InterPro" id="IPR006145">
    <property type="entry name" value="PsdUridine_synth_RsuA/RluA"/>
</dbReference>
<keyword evidence="3 5" id="KW-0694">RNA-binding</keyword>
<dbReference type="InterPro" id="IPR000748">
    <property type="entry name" value="PsdUridine_synth_RsuA/RluB/E/F"/>
</dbReference>
<dbReference type="SUPFAM" id="SSF55120">
    <property type="entry name" value="Pseudouridine synthase"/>
    <property type="match status" value="1"/>
</dbReference>
<feature type="compositionally biased region" description="Low complexity" evidence="7">
    <location>
        <begin position="39"/>
        <end position="51"/>
    </location>
</feature>
<evidence type="ECO:0000256" key="4">
    <source>
        <dbReference type="ARBA" id="ARBA00023235"/>
    </source>
</evidence>
<reference evidence="10 12" key="2">
    <citation type="submission" date="2016-08" db="EMBL/GenBank/DDBJ databases">
        <authorList>
            <person name="Varghese N."/>
            <person name="Submissions Spin"/>
        </authorList>
    </citation>
    <scope>NUCLEOTIDE SEQUENCE [LARGE SCALE GENOMIC DNA]</scope>
    <source>
        <strain evidence="10 12">HL-109</strain>
    </source>
</reference>
<dbReference type="SMART" id="SM00363">
    <property type="entry name" value="S4"/>
    <property type="match status" value="1"/>
</dbReference>
<evidence type="ECO:0000256" key="2">
    <source>
        <dbReference type="ARBA" id="ARBA00008348"/>
    </source>
</evidence>
<evidence type="ECO:0000313" key="12">
    <source>
        <dbReference type="Proteomes" id="UP000182800"/>
    </source>
</evidence>
<sequence length="640" mass="67654">MMKTRDDRPGSRARGAAPGDKGRKPHGGKPGGKPHGSKKSAGATAPAAPRDPAAPDRIAKVIARAGVASRRDAEALIVAGCVSLNGEVLDSPARNVTPVDVILIDGEPLPVKERTRLWLYHKPRGLVTTARDPEGRATVFDELPEELPRVVAVGRLDINTEGLLLLTNDGGLAKVIAHPDTGWLRRYRVRAHGVIDQARLDTIADGLVVDGMEYGPIEAKLDRVQGDNAWMTLGLREGKNREVKRILEHLGLRVNRLLRLSFGPFQLGDLPIGQVEEVRTRVLKDQLGDKLASEAGVDFASPVREPLPPEPEAPAWAHKGDRKPAPSRAPEPGGGDKRFGGTAGGDRKFGEKKFGDKKFGDKPGGKFGEKKFGEKAFGKPGEAPAGPPRRPAWDRTVKASVWRADEAPEGPIFRKRRDADPKAAREASATRKHERVGAISQKSGNRVLVERVKADPADAPRTVPETGRGQRSEGQTGRGRGGASSAPGGARPAFGKQAASRPAGGRGFDKRAGEGTERAAYRDDRTGGKPPARGSGRPAGKFGDRPGDRANDTRGESRGGRPFEKKPYQGRSSEGGPSGGRRAGASGGKPFGKPGDKPFGRGGGKPFGKPGGKPQGRPSGPSGRGPAKGPNKGPNKAPRS</sequence>
<feature type="compositionally biased region" description="Low complexity" evidence="7">
    <location>
        <begin position="483"/>
        <end position="493"/>
    </location>
</feature>
<evidence type="ECO:0000259" key="8">
    <source>
        <dbReference type="SMART" id="SM00363"/>
    </source>
</evidence>
<keyword evidence="12" id="KW-1185">Reference proteome</keyword>